<organism evidence="1 2">
    <name type="scientific">Patiria miniata</name>
    <name type="common">Bat star</name>
    <name type="synonym">Asterina miniata</name>
    <dbReference type="NCBI Taxonomy" id="46514"/>
    <lineage>
        <taxon>Eukaryota</taxon>
        <taxon>Metazoa</taxon>
        <taxon>Echinodermata</taxon>
        <taxon>Eleutherozoa</taxon>
        <taxon>Asterozoa</taxon>
        <taxon>Asteroidea</taxon>
        <taxon>Valvatacea</taxon>
        <taxon>Valvatida</taxon>
        <taxon>Asterinidae</taxon>
        <taxon>Patiria</taxon>
    </lineage>
</organism>
<sequence>MDYLQEMKCLRQEKGWHREGTAALTFVSTINGYHAYHNRPLQGRQFVMQCSHQSSKYDKWGCVVKAPQLEDVDEAVQGIETRAGPNRTTVADVAGKVIGHVPRKICNVLAAGLAVDFSIARAVCVFTGEFQHGGAASGGGPKLVAVYHLEVVRQRDAVEIADSIRPHLTDKDRLWIY</sequence>
<dbReference type="AlphaFoldDB" id="A0A914AVH5"/>
<reference evidence="1" key="1">
    <citation type="submission" date="2022-11" db="UniProtKB">
        <authorList>
            <consortium name="EnsemblMetazoa"/>
        </authorList>
    </citation>
    <scope>IDENTIFICATION</scope>
</reference>
<keyword evidence="2" id="KW-1185">Reference proteome</keyword>
<dbReference type="OrthoDB" id="6131158at2759"/>
<dbReference type="Proteomes" id="UP000887568">
    <property type="component" value="Unplaced"/>
</dbReference>
<evidence type="ECO:0000313" key="2">
    <source>
        <dbReference type="Proteomes" id="UP000887568"/>
    </source>
</evidence>
<accession>A0A914AVH5</accession>
<dbReference type="GeneID" id="119737672"/>
<proteinExistence type="predicted"/>
<name>A0A914AVH5_PATMI</name>
<dbReference type="EnsemblMetazoa" id="XM_038212177.1">
    <property type="protein sequence ID" value="XP_038068105.1"/>
    <property type="gene ID" value="LOC119737672"/>
</dbReference>
<protein>
    <submittedName>
        <fullName evidence="1">Uncharacterized protein</fullName>
    </submittedName>
</protein>
<dbReference type="RefSeq" id="XP_038068105.1">
    <property type="nucleotide sequence ID" value="XM_038212177.1"/>
</dbReference>
<evidence type="ECO:0000313" key="1">
    <source>
        <dbReference type="EnsemblMetazoa" id="XP_038068105.1"/>
    </source>
</evidence>